<keyword evidence="5 10" id="KW-0863">Zinc-finger</keyword>
<dbReference type="SUPFAM" id="SSF81321">
    <property type="entry name" value="Family A G protein-coupled receptor-like"/>
    <property type="match status" value="1"/>
</dbReference>
<evidence type="ECO:0000256" key="6">
    <source>
        <dbReference type="ARBA" id="ARBA00022833"/>
    </source>
</evidence>
<evidence type="ECO:0000256" key="10">
    <source>
        <dbReference type="PROSITE-ProRule" id="PRU00042"/>
    </source>
</evidence>
<dbReference type="SUPFAM" id="SSF57667">
    <property type="entry name" value="beta-beta-alpha zinc fingers"/>
    <property type="match status" value="2"/>
</dbReference>
<evidence type="ECO:0000256" key="4">
    <source>
        <dbReference type="ARBA" id="ARBA00022737"/>
    </source>
</evidence>
<feature type="transmembrane region" description="Helical" evidence="12">
    <location>
        <begin position="1127"/>
        <end position="1148"/>
    </location>
</feature>
<dbReference type="InterPro" id="IPR017452">
    <property type="entry name" value="GPCR_Rhodpsn_7TM"/>
</dbReference>
<feature type="compositionally biased region" description="Polar residues" evidence="11">
    <location>
        <begin position="180"/>
        <end position="198"/>
    </location>
</feature>
<evidence type="ECO:0000256" key="3">
    <source>
        <dbReference type="ARBA" id="ARBA00022723"/>
    </source>
</evidence>
<feature type="region of interest" description="Disordered" evidence="11">
    <location>
        <begin position="78"/>
        <end position="126"/>
    </location>
</feature>
<dbReference type="GO" id="GO:0008270">
    <property type="term" value="F:zinc ion binding"/>
    <property type="evidence" value="ECO:0007669"/>
    <property type="project" value="UniProtKB-KW"/>
</dbReference>
<sequence>MQKNHQHLVRPCAVFLERLNETFIPSKRYKVDADIIYRSSNEQTPTNHHNEELSVDVLMLPNNKVKISSSSTFDDILPTSTTQSNTNDEIKPIVRIRPHQSSIDSNDFETSTTAKPRSNSLRRIESSSNKYDSDSYLFAGTFDSDDELGMDLNDDDLASINHVLDFEDDDMSNFDDENPHLSSTTNSNHGPGYHSTQLPDLVMGSMRSENGVKSEPSFQYSDLFNRKGRTFVCDERGNRVVSVKLEKNSAKRLIDAIERNLGRLILEECRRGDLQAHILKVVFKDEQEFFDFNRSGIVSKHSFKQCPEMYTRFLESLFESQTYPNESETDPLGVDEGDQLTQSFCCKVHECGEAFTSKSEALKHAKKHAELDPFDFVCDHCGKKFLGIANMKRHLRVHMGSEGKDFACPLCHYRGCTTTHVKRHMAHKHLEKSIPCPYCSFMAATNADLKIHMARRHWDIEGLDILNNLPKTYKKEWKCNKCDTVFHDYSDFQNHIYSHSSQTNKFQCNLCPYNCKSFSKLKRHMLYHQGQRNYECPKCNNKFYQMEHLKRHLTSIHKLNIPQIGRGNRLFSSDILKRHSDMPHIPPPHGTVPQCYKVISKCVFTCQKCPFSTTKLYHLNEHVKSEHLQLDDSAHVCTFCSYITDKKTNLKRHLHHNHAGQSNTPVLLSNDALLSNPNTKFQCGLCRRYQSNVDEFIKHITEKHRMDVVILDSANNGNIHQQIKSRGRAELICASNNSTPFRFDEFGGLVTVMKNPNETTSLRNGKDIEGDEERTSFNKTCQIYRPNELLQLTLLFFGKVRFMSADLFTLSWFIVFILVISIAFIANMIIIIAILRDKSMHTSTYFYIINVNIADLILVVSCLPERVAGVFGSNDGFQLGMLTCYLLPFFQQVSMHAAFVFLLVLSIHRCYPAGVPRFLQGNLIRRQIRNYPRTLCILWTFAVIINLPLFAITKYETFSMNITISIGNDLNVTKIVNHNSCFTAAEEIWSRTYLSLLLICTYVITGIFLIAIYGQAIRIILASKKYSKPSLRTTVNSNDHYRFLSPNNTPDSECQSNLCLRTNGRGNLEVLAGNSMSSLTTIASARHYQQKLLHASITPLVITKSNEHNDHLNHSLTNSHSTQHLQVIVMLFIVILLYILLLLPYRLFNLLYIVYNDIFQKTTINETMFQWLINTVRLLVFLNCALQPITYLIISSRLRQTVGKLLRSWYCHCHCSSSVSLTNGNERYKNDIRAVQAYSSHKYRGRTPYEDQQRQNIHHAVRPFQTSLYNTQLMGSQLNQLTLSRSQSPAGVSQITLSRSPSPIGLTHLTNKTRYIVSFTNDSRK</sequence>
<keyword evidence="7 12" id="KW-1133">Transmembrane helix</keyword>
<dbReference type="CDD" id="cd00637">
    <property type="entry name" value="7tm_classA_rhodopsin-like"/>
    <property type="match status" value="1"/>
</dbReference>
<dbReference type="PANTHER" id="PTHR24388">
    <property type="entry name" value="ZINC FINGER PROTEIN"/>
    <property type="match status" value="1"/>
</dbReference>
<dbReference type="SMART" id="SM00355">
    <property type="entry name" value="ZnF_C2H2"/>
    <property type="match status" value="10"/>
</dbReference>
<evidence type="ECO:0000256" key="9">
    <source>
        <dbReference type="ARBA" id="ARBA00023242"/>
    </source>
</evidence>
<feature type="compositionally biased region" description="Polar residues" evidence="11">
    <location>
        <begin position="78"/>
        <end position="87"/>
    </location>
</feature>
<dbReference type="InterPro" id="IPR000276">
    <property type="entry name" value="GPCR_Rhodpsn"/>
</dbReference>
<dbReference type="GO" id="GO:0016020">
    <property type="term" value="C:membrane"/>
    <property type="evidence" value="ECO:0007669"/>
    <property type="project" value="UniProtKB-SubCell"/>
</dbReference>
<dbReference type="GO" id="GO:0000978">
    <property type="term" value="F:RNA polymerase II cis-regulatory region sequence-specific DNA binding"/>
    <property type="evidence" value="ECO:0007669"/>
    <property type="project" value="TreeGrafter"/>
</dbReference>
<feature type="transmembrane region" description="Helical" evidence="12">
    <location>
        <begin position="847"/>
        <end position="869"/>
    </location>
</feature>
<evidence type="ECO:0000256" key="7">
    <source>
        <dbReference type="ARBA" id="ARBA00022989"/>
    </source>
</evidence>
<reference evidence="15" key="1">
    <citation type="submission" date="2021-02" db="EMBL/GenBank/DDBJ databases">
        <authorList>
            <person name="Nowell W R."/>
        </authorList>
    </citation>
    <scope>NUCLEOTIDE SEQUENCE</scope>
</reference>
<name>A0A814UYD2_ADIRI</name>
<dbReference type="PROSITE" id="PS50262">
    <property type="entry name" value="G_PROTEIN_RECEP_F1_2"/>
    <property type="match status" value="1"/>
</dbReference>
<evidence type="ECO:0000259" key="13">
    <source>
        <dbReference type="PROSITE" id="PS50157"/>
    </source>
</evidence>
<dbReference type="GO" id="GO:0004930">
    <property type="term" value="F:G protein-coupled receptor activity"/>
    <property type="evidence" value="ECO:0007669"/>
    <property type="project" value="InterPro"/>
</dbReference>
<dbReference type="Pfam" id="PF00001">
    <property type="entry name" value="7tm_1"/>
    <property type="match status" value="1"/>
</dbReference>
<gene>
    <name evidence="15" type="ORF">EDS130_LOCUS24212</name>
</gene>
<dbReference type="InterPro" id="IPR050527">
    <property type="entry name" value="Snail/Krueppel_Znf"/>
</dbReference>
<dbReference type="Proteomes" id="UP000663852">
    <property type="component" value="Unassembled WGS sequence"/>
</dbReference>
<accession>A0A814UYD2</accession>
<dbReference type="Gene3D" id="3.30.160.60">
    <property type="entry name" value="Classic Zinc Finger"/>
    <property type="match status" value="5"/>
</dbReference>
<dbReference type="OrthoDB" id="3561125at2759"/>
<feature type="domain" description="C2H2-type" evidence="13">
    <location>
        <begin position="376"/>
        <end position="403"/>
    </location>
</feature>
<feature type="transmembrane region" description="Helical" evidence="12">
    <location>
        <begin position="1168"/>
        <end position="1194"/>
    </location>
</feature>
<dbReference type="PRINTS" id="PR00237">
    <property type="entry name" value="GPCRRHODOPSN"/>
</dbReference>
<dbReference type="PROSITE" id="PS50157">
    <property type="entry name" value="ZINC_FINGER_C2H2_2"/>
    <property type="match status" value="6"/>
</dbReference>
<feature type="transmembrane region" description="Helical" evidence="12">
    <location>
        <begin position="931"/>
        <end position="952"/>
    </location>
</feature>
<feature type="transmembrane region" description="Helical" evidence="12">
    <location>
        <begin position="810"/>
        <end position="835"/>
    </location>
</feature>
<feature type="transmembrane region" description="Helical" evidence="12">
    <location>
        <begin position="889"/>
        <end position="911"/>
    </location>
</feature>
<comment type="caution">
    <text evidence="15">The sequence shown here is derived from an EMBL/GenBank/DDBJ whole genome shotgun (WGS) entry which is preliminary data.</text>
</comment>
<dbReference type="InterPro" id="IPR013087">
    <property type="entry name" value="Znf_C2H2_type"/>
</dbReference>
<feature type="domain" description="C2H2-type" evidence="13">
    <location>
        <begin position="506"/>
        <end position="533"/>
    </location>
</feature>
<dbReference type="GO" id="GO:0000981">
    <property type="term" value="F:DNA-binding transcription factor activity, RNA polymerase II-specific"/>
    <property type="evidence" value="ECO:0007669"/>
    <property type="project" value="TreeGrafter"/>
</dbReference>
<dbReference type="EMBL" id="CAJNOJ010000136">
    <property type="protein sequence ID" value="CAF1180481.1"/>
    <property type="molecule type" value="Genomic_DNA"/>
</dbReference>
<evidence type="ECO:0000259" key="14">
    <source>
        <dbReference type="PROSITE" id="PS50262"/>
    </source>
</evidence>
<evidence type="ECO:0000313" key="15">
    <source>
        <dbReference type="EMBL" id="CAF1180481.1"/>
    </source>
</evidence>
<comment type="subcellular location">
    <subcellularLocation>
        <location evidence="1">Membrane</location>
    </subcellularLocation>
</comment>
<evidence type="ECO:0000313" key="16">
    <source>
        <dbReference type="Proteomes" id="UP000663852"/>
    </source>
</evidence>
<keyword evidence="3" id="KW-0479">Metal-binding</keyword>
<evidence type="ECO:0000256" key="11">
    <source>
        <dbReference type="SAM" id="MobiDB-lite"/>
    </source>
</evidence>
<feature type="compositionally biased region" description="Polar residues" evidence="11">
    <location>
        <begin position="99"/>
        <end position="126"/>
    </location>
</feature>
<evidence type="ECO:0000256" key="12">
    <source>
        <dbReference type="SAM" id="Phobius"/>
    </source>
</evidence>
<feature type="domain" description="C2H2-type" evidence="13">
    <location>
        <begin position="477"/>
        <end position="504"/>
    </location>
</feature>
<dbReference type="Gene3D" id="1.20.1070.10">
    <property type="entry name" value="Rhodopsin 7-helix transmembrane proteins"/>
    <property type="match status" value="1"/>
</dbReference>
<keyword evidence="2 12" id="KW-0812">Transmembrane</keyword>
<feature type="domain" description="C2H2-type" evidence="13">
    <location>
        <begin position="534"/>
        <end position="562"/>
    </location>
</feature>
<keyword evidence="9" id="KW-0539">Nucleus</keyword>
<protein>
    <submittedName>
        <fullName evidence="15">Uncharacterized protein</fullName>
    </submittedName>
</protein>
<evidence type="ECO:0000256" key="5">
    <source>
        <dbReference type="ARBA" id="ARBA00022771"/>
    </source>
</evidence>
<dbReference type="InterPro" id="IPR036236">
    <property type="entry name" value="Znf_C2H2_sf"/>
</dbReference>
<dbReference type="PANTHER" id="PTHR24388:SF53">
    <property type="entry name" value="CHORION TRANSCRIPTION FACTOR CF2-RELATED"/>
    <property type="match status" value="1"/>
</dbReference>
<evidence type="ECO:0000256" key="8">
    <source>
        <dbReference type="ARBA" id="ARBA00023136"/>
    </source>
</evidence>
<feature type="transmembrane region" description="Helical" evidence="12">
    <location>
        <begin position="996"/>
        <end position="1021"/>
    </location>
</feature>
<feature type="region of interest" description="Disordered" evidence="11">
    <location>
        <begin position="170"/>
        <end position="199"/>
    </location>
</feature>
<feature type="domain" description="C2H2-type" evidence="13">
    <location>
        <begin position="344"/>
        <end position="373"/>
    </location>
</feature>
<evidence type="ECO:0000256" key="2">
    <source>
        <dbReference type="ARBA" id="ARBA00022692"/>
    </source>
</evidence>
<proteinExistence type="predicted"/>
<keyword evidence="6" id="KW-0862">Zinc</keyword>
<keyword evidence="4" id="KW-0677">Repeat</keyword>
<feature type="domain" description="C2H2-type" evidence="13">
    <location>
        <begin position="635"/>
        <end position="663"/>
    </location>
</feature>
<keyword evidence="8 12" id="KW-0472">Membrane</keyword>
<organism evidence="15 16">
    <name type="scientific">Adineta ricciae</name>
    <name type="common">Rotifer</name>
    <dbReference type="NCBI Taxonomy" id="249248"/>
    <lineage>
        <taxon>Eukaryota</taxon>
        <taxon>Metazoa</taxon>
        <taxon>Spiralia</taxon>
        <taxon>Gnathifera</taxon>
        <taxon>Rotifera</taxon>
        <taxon>Eurotatoria</taxon>
        <taxon>Bdelloidea</taxon>
        <taxon>Adinetida</taxon>
        <taxon>Adinetidae</taxon>
        <taxon>Adineta</taxon>
    </lineage>
</organism>
<evidence type="ECO:0000256" key="1">
    <source>
        <dbReference type="ARBA" id="ARBA00004370"/>
    </source>
</evidence>
<dbReference type="PROSITE" id="PS00028">
    <property type="entry name" value="ZINC_FINGER_C2H2_1"/>
    <property type="match status" value="5"/>
</dbReference>
<feature type="domain" description="G-protein coupled receptors family 1 profile" evidence="14">
    <location>
        <begin position="826"/>
        <end position="1191"/>
    </location>
</feature>